<feature type="signal peptide" evidence="3">
    <location>
        <begin position="1"/>
        <end position="28"/>
    </location>
</feature>
<keyword evidence="2" id="KW-1133">Transmembrane helix</keyword>
<dbReference type="InterPro" id="IPR013552">
    <property type="entry name" value="Thioester_dom"/>
</dbReference>
<feature type="chain" id="PRO_5039646724" evidence="3">
    <location>
        <begin position="29"/>
        <end position="463"/>
    </location>
</feature>
<evidence type="ECO:0000259" key="4">
    <source>
        <dbReference type="Pfam" id="PF08341"/>
    </source>
</evidence>
<dbReference type="HOGENOM" id="CLU_046281_0_0_11"/>
<evidence type="ECO:0000313" key="6">
    <source>
        <dbReference type="Proteomes" id="UP000032234"/>
    </source>
</evidence>
<evidence type="ECO:0000256" key="3">
    <source>
        <dbReference type="SAM" id="SignalP"/>
    </source>
</evidence>
<dbReference type="NCBIfam" id="TIGR03934">
    <property type="entry name" value="TQXA_dom"/>
    <property type="match status" value="1"/>
</dbReference>
<dbReference type="PATRIC" id="fig|477245.3.peg.6888"/>
<evidence type="ECO:0000313" key="5">
    <source>
        <dbReference type="EMBL" id="AJP05395.1"/>
    </source>
</evidence>
<dbReference type="OrthoDB" id="2676146at2"/>
<reference evidence="5 6" key="1">
    <citation type="submission" date="2015-02" db="EMBL/GenBank/DDBJ databases">
        <title>Genome sequence of thermotolerant Streptomyces cyaneogriseus subsp. Noncyanogenus NMWT1, the producer of nematocidal antibiotics nemadectin.</title>
        <authorList>
            <person name="Wang H."/>
            <person name="Li C."/>
            <person name="Xiang W."/>
            <person name="Wang X."/>
        </authorList>
    </citation>
    <scope>NUCLEOTIDE SEQUENCE [LARGE SCALE GENOMIC DNA]</scope>
    <source>
        <strain evidence="5 6">NMWT 1</strain>
    </source>
</reference>
<accession>A0A0C5G989</accession>
<evidence type="ECO:0000256" key="1">
    <source>
        <dbReference type="SAM" id="MobiDB-lite"/>
    </source>
</evidence>
<dbReference type="RefSeq" id="WP_044387116.1">
    <property type="nucleotide sequence ID" value="NZ_CP010849.1"/>
</dbReference>
<dbReference type="InterPro" id="IPR023849">
    <property type="entry name" value="TQXA_dom"/>
</dbReference>
<feature type="region of interest" description="Disordered" evidence="1">
    <location>
        <begin position="392"/>
        <end position="429"/>
    </location>
</feature>
<dbReference type="Pfam" id="PF08341">
    <property type="entry name" value="TED"/>
    <property type="match status" value="1"/>
</dbReference>
<dbReference type="KEGG" id="scw:TU94_32310"/>
<feature type="compositionally biased region" description="Polar residues" evidence="1">
    <location>
        <begin position="394"/>
        <end position="409"/>
    </location>
</feature>
<protein>
    <submittedName>
        <fullName evidence="5">Peptidase</fullName>
    </submittedName>
</protein>
<gene>
    <name evidence="5" type="ORF">TU94_32310</name>
</gene>
<sequence length="463" mass="46701">MFGIRRRATTRLSAALLVAGLTAGAAVATVGTAAAEDGHNPAGGVTATLDGLSVYGDAVLEGKKISAGLFQMKVEGGGTLQSYCIDAHTPTVSEARYQEVSWDQSSLHDNSDAGRIHWILKNSYPQVQDLNKLAQAAGIQGDFTEKDAAAGTQVAIWRYSDHVKAQALDAEAEQLADYLEKAAQDVAEPTASLSLSTAAVSGKAGEKLGPVTVSTNAASVSVTAAGEGVKVVDASGNPVTTAANGTELYLDVPASAAAGTAQVSLEASLDLSVGRAFTGIGVKTQTQILAGSSKSNVKASFTATWGEKEHTGPVLAAEAVKNCSKGGLDIKVTNSGDEAGEVTIGGKKHTVAAGQDLTVTYPVKEDTAYSVQVSGPNGLDETFTGILDCRTAEESTGGSTGSEQPTSQPSAAGGHDDTTGGTAGDDLAATGGSSATPVIAGIAVALVAAGGITIFFLRKRKTT</sequence>
<dbReference type="Gene3D" id="1.10.150.480">
    <property type="match status" value="1"/>
</dbReference>
<dbReference type="NCBIfam" id="NF041528">
    <property type="entry name" value="strep_LAETG"/>
    <property type="match status" value="1"/>
</dbReference>
<dbReference type="Proteomes" id="UP000032234">
    <property type="component" value="Chromosome"/>
</dbReference>
<proteinExistence type="predicted"/>
<dbReference type="AlphaFoldDB" id="A0A0C5G989"/>
<organism evidence="5 6">
    <name type="scientific">Streptomyces cyaneogriseus subsp. noncyanogenus</name>
    <dbReference type="NCBI Taxonomy" id="477245"/>
    <lineage>
        <taxon>Bacteria</taxon>
        <taxon>Bacillati</taxon>
        <taxon>Actinomycetota</taxon>
        <taxon>Actinomycetes</taxon>
        <taxon>Kitasatosporales</taxon>
        <taxon>Streptomycetaceae</taxon>
        <taxon>Streptomyces</taxon>
    </lineage>
</organism>
<dbReference type="STRING" id="477245.TU94_32310"/>
<keyword evidence="2" id="KW-0812">Transmembrane</keyword>
<keyword evidence="2" id="KW-0472">Membrane</keyword>
<keyword evidence="3" id="KW-0732">Signal</keyword>
<dbReference type="EMBL" id="CP010849">
    <property type="protein sequence ID" value="AJP05395.1"/>
    <property type="molecule type" value="Genomic_DNA"/>
</dbReference>
<name>A0A0C5G989_9ACTN</name>
<feature type="transmembrane region" description="Helical" evidence="2">
    <location>
        <begin position="438"/>
        <end position="457"/>
    </location>
</feature>
<feature type="domain" description="Thioester" evidence="4">
    <location>
        <begin position="82"/>
        <end position="184"/>
    </location>
</feature>
<keyword evidence="6" id="KW-1185">Reference proteome</keyword>
<evidence type="ECO:0000256" key="2">
    <source>
        <dbReference type="SAM" id="Phobius"/>
    </source>
</evidence>